<reference evidence="3" key="1">
    <citation type="submission" date="2018-02" db="EMBL/GenBank/DDBJ databases">
        <authorList>
            <person name="Cohen D.B."/>
            <person name="Kent A.D."/>
        </authorList>
    </citation>
    <scope>NUCLEOTIDE SEQUENCE</scope>
</reference>
<dbReference type="PANTHER" id="PTHR33116:SF86">
    <property type="entry name" value="REVERSE TRANSCRIPTASE DOMAIN-CONTAINING PROTEIN"/>
    <property type="match status" value="1"/>
</dbReference>
<name>A0A2N9EV43_FAGSY</name>
<dbReference type="InterPro" id="IPR025558">
    <property type="entry name" value="DUF4283"/>
</dbReference>
<dbReference type="CDD" id="cd01650">
    <property type="entry name" value="RT_nLTR_like"/>
    <property type="match status" value="1"/>
</dbReference>
<dbReference type="InterPro" id="IPR026960">
    <property type="entry name" value="RVT-Znf"/>
</dbReference>
<dbReference type="Pfam" id="PF03372">
    <property type="entry name" value="Exo_endo_phos"/>
    <property type="match status" value="1"/>
</dbReference>
<dbReference type="EMBL" id="OIVN01000344">
    <property type="protein sequence ID" value="SPC78705.1"/>
    <property type="molecule type" value="Genomic_DNA"/>
</dbReference>
<feature type="compositionally biased region" description="Basic and acidic residues" evidence="1">
    <location>
        <begin position="297"/>
        <end position="308"/>
    </location>
</feature>
<protein>
    <recommendedName>
        <fullName evidence="2">Reverse transcriptase domain-containing protein</fullName>
    </recommendedName>
</protein>
<dbReference type="InterPro" id="IPR000477">
    <property type="entry name" value="RT_dom"/>
</dbReference>
<dbReference type="InterPro" id="IPR043502">
    <property type="entry name" value="DNA/RNA_pol_sf"/>
</dbReference>
<dbReference type="InterPro" id="IPR036691">
    <property type="entry name" value="Endo/exonu/phosph_ase_sf"/>
</dbReference>
<evidence type="ECO:0000259" key="2">
    <source>
        <dbReference type="PROSITE" id="PS50878"/>
    </source>
</evidence>
<proteinExistence type="predicted"/>
<organism evidence="3">
    <name type="scientific">Fagus sylvatica</name>
    <name type="common">Beechnut</name>
    <dbReference type="NCBI Taxonomy" id="28930"/>
    <lineage>
        <taxon>Eukaryota</taxon>
        <taxon>Viridiplantae</taxon>
        <taxon>Streptophyta</taxon>
        <taxon>Embryophyta</taxon>
        <taxon>Tracheophyta</taxon>
        <taxon>Spermatophyta</taxon>
        <taxon>Magnoliopsida</taxon>
        <taxon>eudicotyledons</taxon>
        <taxon>Gunneridae</taxon>
        <taxon>Pentapetalae</taxon>
        <taxon>rosids</taxon>
        <taxon>fabids</taxon>
        <taxon>Fagales</taxon>
        <taxon>Fagaceae</taxon>
        <taxon>Fagus</taxon>
    </lineage>
</organism>
<feature type="region of interest" description="Disordered" evidence="1">
    <location>
        <begin position="237"/>
        <end position="323"/>
    </location>
</feature>
<dbReference type="PROSITE" id="PS50878">
    <property type="entry name" value="RT_POL"/>
    <property type="match status" value="1"/>
</dbReference>
<feature type="domain" description="Reverse transcriptase" evidence="2">
    <location>
        <begin position="896"/>
        <end position="1178"/>
    </location>
</feature>
<dbReference type="Gene3D" id="3.60.10.10">
    <property type="entry name" value="Endonuclease/exonuclease/phosphatase"/>
    <property type="match status" value="1"/>
</dbReference>
<dbReference type="Pfam" id="PF14392">
    <property type="entry name" value="zf-CCHC_4"/>
    <property type="match status" value="1"/>
</dbReference>
<dbReference type="SUPFAM" id="SSF56672">
    <property type="entry name" value="DNA/RNA polymerases"/>
    <property type="match status" value="1"/>
</dbReference>
<evidence type="ECO:0000256" key="1">
    <source>
        <dbReference type="SAM" id="MobiDB-lite"/>
    </source>
</evidence>
<dbReference type="PANTHER" id="PTHR33116">
    <property type="entry name" value="REVERSE TRANSCRIPTASE ZINC-BINDING DOMAIN-CONTAINING PROTEIN-RELATED-RELATED"/>
    <property type="match status" value="1"/>
</dbReference>
<dbReference type="Pfam" id="PF13966">
    <property type="entry name" value="zf-RVT"/>
    <property type="match status" value="1"/>
</dbReference>
<dbReference type="InterPro" id="IPR025836">
    <property type="entry name" value="Zn_knuckle_CX2CX4HX4C"/>
</dbReference>
<sequence length="1606" mass="182118">MEEITGRWQDLSLTEKEGSLIVLTPEEADDGSMLAAWFLTPRMINMESVLRALKPLWRPGTGFKARDMGNNKAMFVFQNEADAERVLINGPWSFDKHLIILSRLDDTVPFSKACFDFMSFWVQIHDLPVKMMKPAACARIGSTLGTLEHVEDVGEGHSKGSFMRVRVAIDIRQPLCRGRKVGLGGKGECWVSFRYERLTNFCYWCGRITHGEKDCEIWLRSRGSLSSDQQPYGAWMKGESERMGRHPSRLADKLGDRSGGVQGGMSRRSPANCEEMQQTPPNGKFPNPRVSGNHIPRNQEKDMMEQSKESNLGTQRNACMENRKKGSEEVILENGQEGPNTVTPTVKEVLNGMVDKDPSLFVPKFKKKTPNSTWKRSVGQPKDSLHDVPIFTIAGSKRGNEDIMVEAGEWMKGGKRVCNEAVQGLGNPKAVRALHNMVKMKGPKVLFLLETKLNTVRMEGVRVKLGFENVFSVPSLGRSGGLALLWQNEAEIVIQNFSQHHIDAHVESQQVKCWRLTGFYGRPEHHRRKESWALLKHLSTMDSAPWLCLGDFNELLALHEKRGGNARSLRQILEFQDAVNACNLVDLGYRGASYTWNNNRDDVANVQGRLDRALATSTWLDWFPQYSVTHCPGSVSDHLAVVVLTKTQQGVQRQKKWLKRFEEKWATHPACEEVIRSSWNQQVDVGSPMFQLCQKISRCRKALVDWSRTVFGALDLQVQHKMKALESLHEDNYGGQHNIQIRVLQDEINMLLHQDELHWRQRSREIWLKAGDRNTKYFHQKAKQRRGKNTIKGILDSQGNWCEAENGIGDIAVQYFKEIFSSSAGVEVEDTVRVIDRVVTTDMNCQLLSPFTAMEIQQAAFQMHPSKSPGPDGMSSFFFQKYWHIVGKDVVSAILSVLKSGYMLRKANHSHIVLIPKKQNPQLISDYRPISLSNVVYKILSKVLANRLKSVLPNIISESQSAFVPGRQITDNVAVAFELMHALRSRRKGKVSQMAIKLDMSKAYDRVEWTFLERVMQRMGFESRWIHLMMVCVRTTSYSVLLNGEPTGYIKPSRGIRQGDPLSPYLFLFCAEGLTALLRQAGREKRINGVSICRGGPKISHLLFADDSLLFCDASIAECSRLLEVLTTYEKASGQIVNRDKTALFFSKNTPDHMRDSIQELWGVRGVANFERYLGLPAMVGKSKQQTFMGLKEVLARRLQGWKERSLSKAGRAILIKTIAQAIPTYTMTCFKLPKVWCDSVNSLVSKYWWGQTKEENKIHWLSWGQLCSHKNEGGMGFRDLHCFNLALLAKQGWRMLTNQQSLFARVFQSKYFPGGSFFRAKLGSNPSFIWRSILAARDLLLKGIRWSLGNGKEVNIWKDDWGVSDLHKRPHAREVQWVAELIDPNRGAWDVSVLQEVFDPGTALRIQQMPLSNPTGNDSFTWKANTTGVFSVKSAYQLAYSTRSTGVEGSSSNMLQYRKFWKGLWKIKVPTKIKIHLWRACMNAIPTGLALHRRRVISDPLCPICCGGVETPTHALWTCPYAGSVWALAPGRLSKMPVMDTDFFLLSSKILNTMSSEVVEMWAAIGWAIWYARNKFVHEKFLPTPQATIDMAIRLLNDFKRVTAG</sequence>
<accession>A0A2N9EV43</accession>
<gene>
    <name evidence="3" type="ORF">FSB_LOCUS6587</name>
</gene>
<dbReference type="Pfam" id="PF14111">
    <property type="entry name" value="DUF4283"/>
    <property type="match status" value="1"/>
</dbReference>
<dbReference type="SUPFAM" id="SSF56219">
    <property type="entry name" value="DNase I-like"/>
    <property type="match status" value="1"/>
</dbReference>
<dbReference type="GO" id="GO:0003824">
    <property type="term" value="F:catalytic activity"/>
    <property type="evidence" value="ECO:0007669"/>
    <property type="project" value="InterPro"/>
</dbReference>
<feature type="compositionally biased region" description="Basic and acidic residues" evidence="1">
    <location>
        <begin position="238"/>
        <end position="256"/>
    </location>
</feature>
<evidence type="ECO:0000313" key="3">
    <source>
        <dbReference type="EMBL" id="SPC78705.1"/>
    </source>
</evidence>
<dbReference type="InterPro" id="IPR005135">
    <property type="entry name" value="Endo/exonuclease/phosphatase"/>
</dbReference>
<dbReference type="Pfam" id="PF00078">
    <property type="entry name" value="RVT_1"/>
    <property type="match status" value="1"/>
</dbReference>